<name>A0A1R3I3R3_9ROSI</name>
<proteinExistence type="predicted"/>
<organism evidence="1 2">
    <name type="scientific">Corchorus olitorius</name>
    <dbReference type="NCBI Taxonomy" id="93759"/>
    <lineage>
        <taxon>Eukaryota</taxon>
        <taxon>Viridiplantae</taxon>
        <taxon>Streptophyta</taxon>
        <taxon>Embryophyta</taxon>
        <taxon>Tracheophyta</taxon>
        <taxon>Spermatophyta</taxon>
        <taxon>Magnoliopsida</taxon>
        <taxon>eudicotyledons</taxon>
        <taxon>Gunneridae</taxon>
        <taxon>Pentapetalae</taxon>
        <taxon>rosids</taxon>
        <taxon>malvids</taxon>
        <taxon>Malvales</taxon>
        <taxon>Malvaceae</taxon>
        <taxon>Grewioideae</taxon>
        <taxon>Apeibeae</taxon>
        <taxon>Corchorus</taxon>
    </lineage>
</organism>
<sequence>MANGGRQWRSHLKTQGLSPTCNSSLHIYTLFGPFEK</sequence>
<accession>A0A1R3I3R3</accession>
<dbReference type="AlphaFoldDB" id="A0A1R3I3R3"/>
<evidence type="ECO:0000313" key="2">
    <source>
        <dbReference type="Proteomes" id="UP000187203"/>
    </source>
</evidence>
<evidence type="ECO:0000313" key="1">
    <source>
        <dbReference type="EMBL" id="OMO77214.1"/>
    </source>
</evidence>
<keyword evidence="2" id="KW-1185">Reference proteome</keyword>
<dbReference type="EMBL" id="AWUE01018987">
    <property type="protein sequence ID" value="OMO77214.1"/>
    <property type="molecule type" value="Genomic_DNA"/>
</dbReference>
<protein>
    <submittedName>
        <fullName evidence="1">Uncharacterized protein</fullName>
    </submittedName>
</protein>
<gene>
    <name evidence="1" type="ORF">COLO4_25280</name>
</gene>
<dbReference type="Proteomes" id="UP000187203">
    <property type="component" value="Unassembled WGS sequence"/>
</dbReference>
<comment type="caution">
    <text evidence="1">The sequence shown here is derived from an EMBL/GenBank/DDBJ whole genome shotgun (WGS) entry which is preliminary data.</text>
</comment>
<reference evidence="2" key="1">
    <citation type="submission" date="2013-09" db="EMBL/GenBank/DDBJ databases">
        <title>Corchorus olitorius genome sequencing.</title>
        <authorList>
            <person name="Alam M."/>
            <person name="Haque M.S."/>
            <person name="Islam M.S."/>
            <person name="Emdad E.M."/>
            <person name="Islam M.M."/>
            <person name="Ahmed B."/>
            <person name="Halim A."/>
            <person name="Hossen Q.M.M."/>
            <person name="Hossain M.Z."/>
            <person name="Ahmed R."/>
            <person name="Khan M.M."/>
            <person name="Islam R."/>
            <person name="Rashid M.M."/>
            <person name="Khan S.A."/>
            <person name="Rahman M.S."/>
            <person name="Alam M."/>
            <person name="Yahiya A.S."/>
            <person name="Khan M.S."/>
            <person name="Azam M.S."/>
            <person name="Haque T."/>
            <person name="Lashkar M.Z.H."/>
            <person name="Akhand A.I."/>
            <person name="Morshed G."/>
            <person name="Roy S."/>
            <person name="Uddin K.S."/>
            <person name="Rabeya T."/>
            <person name="Hossain A.S."/>
            <person name="Chowdhury A."/>
            <person name="Snigdha A.R."/>
            <person name="Mortoza M.S."/>
            <person name="Matin S.A."/>
            <person name="Hoque S.M.E."/>
            <person name="Islam M.K."/>
            <person name="Roy D.K."/>
            <person name="Haider R."/>
            <person name="Moosa M.M."/>
            <person name="Elias S.M."/>
            <person name="Hasan A.M."/>
            <person name="Jahan S."/>
            <person name="Shafiuddin M."/>
            <person name="Mahmood N."/>
            <person name="Shommy N.S."/>
        </authorList>
    </citation>
    <scope>NUCLEOTIDE SEQUENCE [LARGE SCALE GENOMIC DNA]</scope>
    <source>
        <strain evidence="2">cv. O-4</strain>
    </source>
</reference>